<dbReference type="PANTHER" id="PTHR22888">
    <property type="entry name" value="CYTOCHROME C OXIDASE, SUBUNIT II"/>
    <property type="match status" value="1"/>
</dbReference>
<dbReference type="GO" id="GO:0005507">
    <property type="term" value="F:copper ion binding"/>
    <property type="evidence" value="ECO:0007669"/>
    <property type="project" value="InterPro"/>
</dbReference>
<dbReference type="EC" id="7.1.1.9" evidence="4"/>
<keyword evidence="6" id="KW-0813">Transport</keyword>
<comment type="similarity">
    <text evidence="3">Belongs to the cytochrome c oxidase subunit 2 family.</text>
</comment>
<keyword evidence="13 18" id="KW-1133">Transmembrane helix</keyword>
<evidence type="ECO:0000256" key="7">
    <source>
        <dbReference type="ARBA" id="ARBA00022660"/>
    </source>
</evidence>
<dbReference type="PROSITE" id="PS50999">
    <property type="entry name" value="COX2_TM"/>
    <property type="match status" value="1"/>
</dbReference>
<keyword evidence="7" id="KW-0679">Respiratory chain</keyword>
<dbReference type="GO" id="GO:0004129">
    <property type="term" value="F:cytochrome-c oxidase activity"/>
    <property type="evidence" value="ECO:0007669"/>
    <property type="project" value="UniProtKB-EC"/>
</dbReference>
<evidence type="ECO:0000256" key="6">
    <source>
        <dbReference type="ARBA" id="ARBA00022448"/>
    </source>
</evidence>
<dbReference type="Pfam" id="PF00116">
    <property type="entry name" value="COX2"/>
    <property type="match status" value="1"/>
</dbReference>
<keyword evidence="11" id="KW-1278">Translocase</keyword>
<evidence type="ECO:0000256" key="11">
    <source>
        <dbReference type="ARBA" id="ARBA00022967"/>
    </source>
</evidence>
<feature type="transmembrane region" description="Helical" evidence="18">
    <location>
        <begin position="50"/>
        <end position="68"/>
    </location>
</feature>
<dbReference type="SUPFAM" id="SSF49503">
    <property type="entry name" value="Cupredoxins"/>
    <property type="match status" value="1"/>
</dbReference>
<evidence type="ECO:0000259" key="19">
    <source>
        <dbReference type="PROSITE" id="PS50857"/>
    </source>
</evidence>
<dbReference type="InterPro" id="IPR036257">
    <property type="entry name" value="Cyt_c_oxidase_su2_TM_sf"/>
</dbReference>
<evidence type="ECO:0000256" key="9">
    <source>
        <dbReference type="ARBA" id="ARBA00022723"/>
    </source>
</evidence>
<dbReference type="SUPFAM" id="SSF81464">
    <property type="entry name" value="Cytochrome c oxidase subunit II-like, transmembrane region"/>
    <property type="match status" value="1"/>
</dbReference>
<evidence type="ECO:0000256" key="13">
    <source>
        <dbReference type="ARBA" id="ARBA00022989"/>
    </source>
</evidence>
<feature type="transmembrane region" description="Helical" evidence="18">
    <location>
        <begin position="7"/>
        <end position="30"/>
    </location>
</feature>
<accession>A0A173G4T6</accession>
<dbReference type="InterPro" id="IPR002429">
    <property type="entry name" value="CcO_II-like_C"/>
</dbReference>
<geneLocation type="mitochondrion" evidence="21"/>
<reference evidence="21" key="2">
    <citation type="journal article" date="2021" name="Zool. Scr.">
        <title>Phylogenetic status and historical origins of the oviparous and viviparous gyrodactylids (Monogenoidea, Gyrodactylidea).</title>
        <authorList>
            <person name="Boeger W.A."/>
            <person name="Kritsky D.C."/>
            <person name="Patella L."/>
            <person name="Bueno-Silva M."/>
        </authorList>
    </citation>
    <scope>NUCLEOTIDE SEQUENCE</scope>
</reference>
<keyword evidence="15 18" id="KW-0472">Membrane</keyword>
<dbReference type="AlphaFoldDB" id="A0A173G4T6"/>
<keyword evidence="12" id="KW-0249">Electron transport</keyword>
<comment type="cofactor">
    <cofactor evidence="1">
        <name>Cu cation</name>
        <dbReference type="ChEBI" id="CHEBI:23378"/>
    </cofactor>
</comment>
<gene>
    <name evidence="21" type="primary">COXII</name>
</gene>
<proteinExistence type="inferred from homology"/>
<dbReference type="InterPro" id="IPR011759">
    <property type="entry name" value="Cyt_c_oxidase_su2_TM_dom"/>
</dbReference>
<dbReference type="PANTHER" id="PTHR22888:SF9">
    <property type="entry name" value="CYTOCHROME C OXIDASE SUBUNIT 2"/>
    <property type="match status" value="1"/>
</dbReference>
<comment type="catalytic activity">
    <reaction evidence="17">
        <text>4 Fe(II)-[cytochrome c] + O2 + 8 H(+)(in) = 4 Fe(III)-[cytochrome c] + 2 H2O + 4 H(+)(out)</text>
        <dbReference type="Rhea" id="RHEA:11436"/>
        <dbReference type="Rhea" id="RHEA-COMP:10350"/>
        <dbReference type="Rhea" id="RHEA-COMP:14399"/>
        <dbReference type="ChEBI" id="CHEBI:15377"/>
        <dbReference type="ChEBI" id="CHEBI:15378"/>
        <dbReference type="ChEBI" id="CHEBI:15379"/>
        <dbReference type="ChEBI" id="CHEBI:29033"/>
        <dbReference type="ChEBI" id="CHEBI:29034"/>
        <dbReference type="EC" id="7.1.1.9"/>
    </reaction>
    <physiologicalReaction direction="left-to-right" evidence="17">
        <dbReference type="Rhea" id="RHEA:11437"/>
    </physiologicalReaction>
</comment>
<dbReference type="PRINTS" id="PR01166">
    <property type="entry name" value="CYCOXIDASEII"/>
</dbReference>
<dbReference type="InterPro" id="IPR001505">
    <property type="entry name" value="Copper_CuA"/>
</dbReference>
<evidence type="ECO:0000256" key="12">
    <source>
        <dbReference type="ARBA" id="ARBA00022982"/>
    </source>
</evidence>
<sequence>MQNVFIYYNMVIYVSLLCLFLCFFVFFILILNSNIQSSWLLSSENHTIEIVWTLLPVILVTILCILNLDNINKDLVEKINYVVKIVGQQWRWSYENSLGLEYTSNFSMDRGVSSVDTPLYLPYGGSIQLLLSSVDVIHAFSLPDLGLKIDCIPGRINQLMYHSDCVGVFSGYCSELCGVGHSYMPIVCEIY</sequence>
<evidence type="ECO:0000256" key="17">
    <source>
        <dbReference type="ARBA" id="ARBA00049512"/>
    </source>
</evidence>
<keyword evidence="8 18" id="KW-0812">Transmembrane</keyword>
<evidence type="ECO:0000259" key="20">
    <source>
        <dbReference type="PROSITE" id="PS50999"/>
    </source>
</evidence>
<feature type="domain" description="Cytochrome oxidase subunit II transmembrane region profile" evidence="20">
    <location>
        <begin position="1"/>
        <end position="78"/>
    </location>
</feature>
<dbReference type="InterPro" id="IPR008972">
    <property type="entry name" value="Cupredoxin"/>
</dbReference>
<dbReference type="GO" id="GO:0016020">
    <property type="term" value="C:membrane"/>
    <property type="evidence" value="ECO:0007669"/>
    <property type="project" value="UniProtKB-SubCell"/>
</dbReference>
<evidence type="ECO:0000256" key="18">
    <source>
        <dbReference type="SAM" id="Phobius"/>
    </source>
</evidence>
<dbReference type="EMBL" id="KU679421">
    <property type="protein sequence ID" value="ANH20408.1"/>
    <property type="molecule type" value="Genomic_DNA"/>
</dbReference>
<keyword evidence="21" id="KW-0496">Mitochondrion</keyword>
<evidence type="ECO:0000256" key="3">
    <source>
        <dbReference type="ARBA" id="ARBA00007866"/>
    </source>
</evidence>
<evidence type="ECO:0000256" key="15">
    <source>
        <dbReference type="ARBA" id="ARBA00023136"/>
    </source>
</evidence>
<reference evidence="21" key="1">
    <citation type="journal article" date="2016" name="Parasit. Vectors">
        <title>The mitochondrial genome of the egg-laying flatworm Aglaiogyrodactylus forficulatus (Platyhelminthes: Monogenoidea).</title>
        <authorList>
            <person name="Bachmann L."/>
            <person name="Fromm B."/>
            <person name="Patella de Azambuja L."/>
            <person name="Boeger W.A."/>
        </authorList>
    </citation>
    <scope>NUCLEOTIDE SEQUENCE</scope>
</reference>
<name>A0A173G4T6_9PLAT</name>
<evidence type="ECO:0000313" key="21">
    <source>
        <dbReference type="EMBL" id="ANH20408.1"/>
    </source>
</evidence>
<evidence type="ECO:0000256" key="14">
    <source>
        <dbReference type="ARBA" id="ARBA00023008"/>
    </source>
</evidence>
<dbReference type="Gene3D" id="1.10.287.90">
    <property type="match status" value="1"/>
</dbReference>
<dbReference type="InterPro" id="IPR045187">
    <property type="entry name" value="CcO_II"/>
</dbReference>
<dbReference type="GO" id="GO:0042773">
    <property type="term" value="P:ATP synthesis coupled electron transport"/>
    <property type="evidence" value="ECO:0007669"/>
    <property type="project" value="TreeGrafter"/>
</dbReference>
<evidence type="ECO:0000256" key="5">
    <source>
        <dbReference type="ARBA" id="ARBA00015946"/>
    </source>
</evidence>
<evidence type="ECO:0000256" key="16">
    <source>
        <dbReference type="ARBA" id="ARBA00031389"/>
    </source>
</evidence>
<organism evidence="21">
    <name type="scientific">Aglaiogyrodactylus forficulatus</name>
    <dbReference type="NCBI Taxonomy" id="1853073"/>
    <lineage>
        <taxon>Eukaryota</taxon>
        <taxon>Metazoa</taxon>
        <taxon>Spiralia</taxon>
        <taxon>Lophotrochozoa</taxon>
        <taxon>Platyhelminthes</taxon>
        <taxon>Monogenea</taxon>
        <taxon>Monopisthocotylea</taxon>
        <taxon>Gyrodactylidea</taxon>
        <taxon>Oogyrodactylidae</taxon>
        <taxon>Aglaiogyrodactylus</taxon>
    </lineage>
</organism>
<keyword evidence="14" id="KW-0186">Copper</keyword>
<keyword evidence="10" id="KW-0460">Magnesium</keyword>
<feature type="domain" description="Cytochrome oxidase subunit II copper A binding" evidence="19">
    <location>
        <begin position="78"/>
        <end position="191"/>
    </location>
</feature>
<dbReference type="Gene3D" id="2.60.40.420">
    <property type="entry name" value="Cupredoxins - blue copper proteins"/>
    <property type="match status" value="1"/>
</dbReference>
<keyword evidence="9" id="KW-0479">Metal-binding</keyword>
<evidence type="ECO:0000256" key="10">
    <source>
        <dbReference type="ARBA" id="ARBA00022842"/>
    </source>
</evidence>
<evidence type="ECO:0000256" key="8">
    <source>
        <dbReference type="ARBA" id="ARBA00022692"/>
    </source>
</evidence>
<comment type="subcellular location">
    <subcellularLocation>
        <location evidence="2">Membrane</location>
        <topology evidence="2">Multi-pass membrane protein</topology>
    </subcellularLocation>
</comment>
<dbReference type="PROSITE" id="PS00078">
    <property type="entry name" value="COX2"/>
    <property type="match status" value="1"/>
</dbReference>
<evidence type="ECO:0000256" key="4">
    <source>
        <dbReference type="ARBA" id="ARBA00012949"/>
    </source>
</evidence>
<evidence type="ECO:0000256" key="2">
    <source>
        <dbReference type="ARBA" id="ARBA00004141"/>
    </source>
</evidence>
<protein>
    <recommendedName>
        <fullName evidence="5">Cytochrome c oxidase subunit 2</fullName>
        <ecNumber evidence="4">7.1.1.9</ecNumber>
    </recommendedName>
    <alternativeName>
        <fullName evidence="16">Cytochrome c oxidase polypeptide II</fullName>
    </alternativeName>
</protein>
<evidence type="ECO:0000256" key="1">
    <source>
        <dbReference type="ARBA" id="ARBA00001935"/>
    </source>
</evidence>
<dbReference type="PROSITE" id="PS50857">
    <property type="entry name" value="COX2_CUA"/>
    <property type="match status" value="1"/>
</dbReference>